<dbReference type="Pfam" id="PF01261">
    <property type="entry name" value="AP_endonuc_2"/>
    <property type="match status" value="1"/>
</dbReference>
<gene>
    <name evidence="4" type="ORF">GCM10007927_33570</name>
</gene>
<feature type="domain" description="Xylose isomerase-like TIM barrel" evidence="3">
    <location>
        <begin position="23"/>
        <end position="250"/>
    </location>
</feature>
<dbReference type="Proteomes" id="UP001161388">
    <property type="component" value="Unassembled WGS sequence"/>
</dbReference>
<evidence type="ECO:0000259" key="3">
    <source>
        <dbReference type="Pfam" id="PF01261"/>
    </source>
</evidence>
<sequence>MSLKFAANLSHLWPELPFLERFVAAAAAGFEAVEVLFPYDIAAKEIQRALIANGQRLVLINAPPPNYTGGARGFAAQPEMVERFQYDMKRVFRYAEVLKVPFVHVMTGVAEGDAAKQTLIDNLKWASSEAPEGLTLTLEPLNAVAQPGYFLNDYALAAEVLAAVDAPNVGLQYDSYHAQMIHGDAVAVFDQYLPLIRHIQIGDSPDRGAPETGEVDFDGLFERIRAAEYAGWISGEYSPNGPSEESLGWMLR</sequence>
<dbReference type="GO" id="GO:0016853">
    <property type="term" value="F:isomerase activity"/>
    <property type="evidence" value="ECO:0007669"/>
    <property type="project" value="UniProtKB-KW"/>
</dbReference>
<dbReference type="InterPro" id="IPR013022">
    <property type="entry name" value="Xyl_isomerase-like_TIM-brl"/>
</dbReference>
<dbReference type="Gene3D" id="3.20.20.150">
    <property type="entry name" value="Divalent-metal-dependent TIM barrel enzymes"/>
    <property type="match status" value="1"/>
</dbReference>
<dbReference type="InterPro" id="IPR026040">
    <property type="entry name" value="HyI-like"/>
</dbReference>
<dbReference type="RefSeq" id="WP_284375050.1">
    <property type="nucleotide sequence ID" value="NZ_BSNL01000001.1"/>
</dbReference>
<dbReference type="PIRSF" id="PIRSF006241">
    <property type="entry name" value="HyI"/>
    <property type="match status" value="1"/>
</dbReference>
<evidence type="ECO:0000313" key="5">
    <source>
        <dbReference type="Proteomes" id="UP001161388"/>
    </source>
</evidence>
<organism evidence="4 5">
    <name type="scientific">Sulfitobacter pacificus</name>
    <dbReference type="NCBI Taxonomy" id="1499314"/>
    <lineage>
        <taxon>Bacteria</taxon>
        <taxon>Pseudomonadati</taxon>
        <taxon>Pseudomonadota</taxon>
        <taxon>Alphaproteobacteria</taxon>
        <taxon>Rhodobacterales</taxon>
        <taxon>Roseobacteraceae</taxon>
        <taxon>Sulfitobacter</taxon>
    </lineage>
</organism>
<proteinExistence type="inferred from homology"/>
<reference evidence="4" key="1">
    <citation type="journal article" date="2014" name="Int. J. Syst. Evol. Microbiol.">
        <title>Complete genome of a new Firmicutes species belonging to the dominant human colonic microbiota ('Ruminococcus bicirculans') reveals two chromosomes and a selective capacity to utilize plant glucans.</title>
        <authorList>
            <consortium name="NISC Comparative Sequencing Program"/>
            <person name="Wegmann U."/>
            <person name="Louis P."/>
            <person name="Goesmann A."/>
            <person name="Henrissat B."/>
            <person name="Duncan S.H."/>
            <person name="Flint H.J."/>
        </authorList>
    </citation>
    <scope>NUCLEOTIDE SEQUENCE</scope>
    <source>
        <strain evidence="4">NBRC 109915</strain>
    </source>
</reference>
<keyword evidence="1 2" id="KW-0413">Isomerase</keyword>
<keyword evidence="5" id="KW-1185">Reference proteome</keyword>
<dbReference type="InterPro" id="IPR050417">
    <property type="entry name" value="Sugar_Epim/Isomerase"/>
</dbReference>
<reference evidence="4" key="2">
    <citation type="submission" date="2023-01" db="EMBL/GenBank/DDBJ databases">
        <title>Draft genome sequence of Sulfitobacter pacificus strain NBRC 109915.</title>
        <authorList>
            <person name="Sun Q."/>
            <person name="Mori K."/>
        </authorList>
    </citation>
    <scope>NUCLEOTIDE SEQUENCE</scope>
    <source>
        <strain evidence="4">NBRC 109915</strain>
    </source>
</reference>
<accession>A0ABQ5VNN0</accession>
<evidence type="ECO:0000256" key="2">
    <source>
        <dbReference type="PIRNR" id="PIRNR006241"/>
    </source>
</evidence>
<name>A0ABQ5VNN0_9RHOB</name>
<dbReference type="InterPro" id="IPR036237">
    <property type="entry name" value="Xyl_isomerase-like_sf"/>
</dbReference>
<protein>
    <submittedName>
        <fullName evidence="4">Hydroxypyruvate isomerase</fullName>
    </submittedName>
</protein>
<dbReference type="SUPFAM" id="SSF51658">
    <property type="entry name" value="Xylose isomerase-like"/>
    <property type="match status" value="1"/>
</dbReference>
<dbReference type="EMBL" id="BSNL01000001">
    <property type="protein sequence ID" value="GLQ28554.1"/>
    <property type="molecule type" value="Genomic_DNA"/>
</dbReference>
<comment type="caution">
    <text evidence="4">The sequence shown here is derived from an EMBL/GenBank/DDBJ whole genome shotgun (WGS) entry which is preliminary data.</text>
</comment>
<comment type="similarity">
    <text evidence="2">Belongs to the hyi family.</text>
</comment>
<dbReference type="PANTHER" id="PTHR43489">
    <property type="entry name" value="ISOMERASE"/>
    <property type="match status" value="1"/>
</dbReference>
<evidence type="ECO:0000256" key="1">
    <source>
        <dbReference type="ARBA" id="ARBA00023235"/>
    </source>
</evidence>
<dbReference type="PANTHER" id="PTHR43489:SF6">
    <property type="entry name" value="HYDROXYPYRUVATE ISOMERASE-RELATED"/>
    <property type="match status" value="1"/>
</dbReference>
<evidence type="ECO:0000313" key="4">
    <source>
        <dbReference type="EMBL" id="GLQ28554.1"/>
    </source>
</evidence>